<evidence type="ECO:0000313" key="2">
    <source>
        <dbReference type="Proteomes" id="UP000695022"/>
    </source>
</evidence>
<name>A0ABM1F3P1_PRICU</name>
<evidence type="ECO:0000256" key="1">
    <source>
        <dbReference type="ARBA" id="ARBA00006576"/>
    </source>
</evidence>
<dbReference type="CDD" id="cd01283">
    <property type="entry name" value="cytidine_deaminase"/>
    <property type="match status" value="1"/>
</dbReference>
<dbReference type="InterPro" id="IPR016193">
    <property type="entry name" value="Cytidine_deaminase-like"/>
</dbReference>
<reference evidence="3" key="1">
    <citation type="submission" date="2025-08" db="UniProtKB">
        <authorList>
            <consortium name="RefSeq"/>
        </authorList>
    </citation>
    <scope>IDENTIFICATION</scope>
</reference>
<dbReference type="Gene3D" id="3.40.140.10">
    <property type="entry name" value="Cytidine Deaminase, domain 2"/>
    <property type="match status" value="2"/>
</dbReference>
<protein>
    <submittedName>
        <fullName evidence="3">Cytidine deaminase-like</fullName>
    </submittedName>
</protein>
<proteinExistence type="inferred from homology"/>
<dbReference type="RefSeq" id="XP_014679062.1">
    <property type="nucleotide sequence ID" value="XM_014823576.1"/>
</dbReference>
<evidence type="ECO:0000313" key="3">
    <source>
        <dbReference type="RefSeq" id="XP_014679062.1"/>
    </source>
</evidence>
<dbReference type="PANTHER" id="PTHR11644">
    <property type="entry name" value="CYTIDINE DEAMINASE"/>
    <property type="match status" value="1"/>
</dbReference>
<dbReference type="Proteomes" id="UP000695022">
    <property type="component" value="Unplaced"/>
</dbReference>
<gene>
    <name evidence="3" type="primary">LOC106818907</name>
</gene>
<dbReference type="GeneID" id="106818907"/>
<organism evidence="2 3">
    <name type="scientific">Priapulus caudatus</name>
    <name type="common">Priapulid worm</name>
    <dbReference type="NCBI Taxonomy" id="37621"/>
    <lineage>
        <taxon>Eukaryota</taxon>
        <taxon>Metazoa</taxon>
        <taxon>Ecdysozoa</taxon>
        <taxon>Scalidophora</taxon>
        <taxon>Priapulida</taxon>
        <taxon>Priapulimorpha</taxon>
        <taxon>Priapulimorphida</taxon>
        <taxon>Priapulidae</taxon>
        <taxon>Priapulus</taxon>
    </lineage>
</organism>
<dbReference type="PANTHER" id="PTHR11644:SF2">
    <property type="entry name" value="CYTIDINE DEAMINASE"/>
    <property type="match status" value="1"/>
</dbReference>
<sequence length="93" mass="9786">MSNGISLDEKLVQQLVAAASTAMKASYSPYSKFPVGSAVLCADNSIVTAGDTGFCDDPKSCFVILTKPDGSFLVKSLEELLPYSFGPESLLSD</sequence>
<keyword evidence="2" id="KW-1185">Reference proteome</keyword>
<comment type="similarity">
    <text evidence="1">Belongs to the cytidine and deoxycytidylate deaminase family.</text>
</comment>
<accession>A0ABM1F3P1</accession>
<dbReference type="SUPFAM" id="SSF53927">
    <property type="entry name" value="Cytidine deaminase-like"/>
    <property type="match status" value="1"/>
</dbReference>
<dbReference type="InterPro" id="IPR050202">
    <property type="entry name" value="Cyt/Deoxycyt_deaminase"/>
</dbReference>